<evidence type="ECO:0000313" key="4">
    <source>
        <dbReference type="Proteomes" id="UP001309876"/>
    </source>
</evidence>
<dbReference type="PANTHER" id="PTHR34706">
    <property type="entry name" value="SLR1338 PROTEIN"/>
    <property type="match status" value="1"/>
</dbReference>
<proteinExistence type="predicted"/>
<dbReference type="EMBL" id="JAVRRJ010000003">
    <property type="protein sequence ID" value="KAK5086972.1"/>
    <property type="molecule type" value="Genomic_DNA"/>
</dbReference>
<protein>
    <recommendedName>
        <fullName evidence="2">Protein kinase domain-containing protein</fullName>
    </recommendedName>
</protein>
<comment type="caution">
    <text evidence="3">The sequence shown here is derived from an EMBL/GenBank/DDBJ whole genome shotgun (WGS) entry which is preliminary data.</text>
</comment>
<feature type="compositionally biased region" description="Polar residues" evidence="1">
    <location>
        <begin position="553"/>
        <end position="572"/>
    </location>
</feature>
<feature type="compositionally biased region" description="Low complexity" evidence="1">
    <location>
        <begin position="736"/>
        <end position="749"/>
    </location>
</feature>
<name>A0AAN7T2C5_9EURO</name>
<gene>
    <name evidence="3" type="ORF">LTR05_004143</name>
</gene>
<dbReference type="Proteomes" id="UP001309876">
    <property type="component" value="Unassembled WGS sequence"/>
</dbReference>
<evidence type="ECO:0000256" key="1">
    <source>
        <dbReference type="SAM" id="MobiDB-lite"/>
    </source>
</evidence>
<feature type="region of interest" description="Disordered" evidence="1">
    <location>
        <begin position="524"/>
        <end position="583"/>
    </location>
</feature>
<evidence type="ECO:0000259" key="2">
    <source>
        <dbReference type="PROSITE" id="PS50011"/>
    </source>
</evidence>
<dbReference type="SMART" id="SM00220">
    <property type="entry name" value="S_TKc"/>
    <property type="match status" value="1"/>
</dbReference>
<feature type="region of interest" description="Disordered" evidence="1">
    <location>
        <begin position="706"/>
        <end position="758"/>
    </location>
</feature>
<keyword evidence="4" id="KW-1185">Reference proteome</keyword>
<feature type="domain" description="Protein kinase" evidence="2">
    <location>
        <begin position="158"/>
        <end position="492"/>
    </location>
</feature>
<dbReference type="InterPro" id="IPR011009">
    <property type="entry name" value="Kinase-like_dom_sf"/>
</dbReference>
<accession>A0AAN7T2C5</accession>
<dbReference type="SUPFAM" id="SSF56112">
    <property type="entry name" value="Protein kinase-like (PK-like)"/>
    <property type="match status" value="1"/>
</dbReference>
<feature type="compositionally biased region" description="Basic and acidic residues" evidence="1">
    <location>
        <begin position="497"/>
        <end position="507"/>
    </location>
</feature>
<feature type="region of interest" description="Disordered" evidence="1">
    <location>
        <begin position="651"/>
        <end position="671"/>
    </location>
</feature>
<feature type="compositionally biased region" description="Polar residues" evidence="1">
    <location>
        <begin position="896"/>
        <end position="916"/>
    </location>
</feature>
<dbReference type="Gene3D" id="1.10.510.10">
    <property type="entry name" value="Transferase(Phosphotransferase) domain 1"/>
    <property type="match status" value="1"/>
</dbReference>
<dbReference type="PANTHER" id="PTHR34706:SF1">
    <property type="entry name" value="VWFA DOMAIN-CONTAINING PROTEIN"/>
    <property type="match status" value="1"/>
</dbReference>
<feature type="region of interest" description="Disordered" evidence="1">
    <location>
        <begin position="895"/>
        <end position="916"/>
    </location>
</feature>
<feature type="region of interest" description="Disordered" evidence="1">
    <location>
        <begin position="497"/>
        <end position="516"/>
    </location>
</feature>
<organism evidence="3 4">
    <name type="scientific">Lithohypha guttulata</name>
    <dbReference type="NCBI Taxonomy" id="1690604"/>
    <lineage>
        <taxon>Eukaryota</taxon>
        <taxon>Fungi</taxon>
        <taxon>Dikarya</taxon>
        <taxon>Ascomycota</taxon>
        <taxon>Pezizomycotina</taxon>
        <taxon>Eurotiomycetes</taxon>
        <taxon>Chaetothyriomycetidae</taxon>
        <taxon>Chaetothyriales</taxon>
        <taxon>Trichomeriaceae</taxon>
        <taxon>Lithohypha</taxon>
    </lineage>
</organism>
<dbReference type="AlphaFoldDB" id="A0AAN7T2C5"/>
<sequence>MAASHGQVSQSNESQAYLVYLSLARNAFIGTSKTSDNIYTPRSVLLKYFTDDYSSLDRLLKAVLKEEQDTLPASETILQHYLATFTILLCLGKGRYLNRFIERGYNDERLPYFECPRFFPDSASFFGAFVDAQWRYCPVRFPKDPVNLQIEPEQILPVKRLDQISNDGTAVIHRVEIHADYDPFNNANVASQLSTSKVSFKVREIGLSNGDKPSSHRYLFKEFRGTSSKASYDEELSVFLHLQKHSQLLGRTVVGFYGSFVHKDTFIMILEDADLGTLEDFFNNTGPPGNGEDVTRLWEDLLGLHEALHVIHNISGPCAPNVTSQSLLGGWHQNVNPLSIAATTGKGNGFKILDLSTNVAGSSYKNYAAPELVRVTSIEHLNMQMTDVWSLGCVYSEFAVWSTLGVQGLKEYRAAREAECQSVGMQNIAVFHDGRNVLRCVRTYHDEAVANRSSDDKVTDPIVQQLIEEMLCEDSDARPSTRQLKMKINKILARAREQHAAVPRRNDSAASSVSGYSSLGLSPRGHLSYSPSVKSGGSADSIPTRSIPDRSRGTSASRSTVRQGESLASSQMVGGDKKTSFDYPHSRPFSPISALGQFRPPPVYRTLSANGSIQELDSGDVNVYAPPRVVSQGFQFSSALLRGEDKEVAVTRERPSAQPNHPLPTPMTTLTRETPTVYTPIEIRPDNDPRMSAITQKQHTLSAAVNLDPNLRRTLPSPNSEAADNPSRKSADLRCSPSSPSGHQIPSSSEVSTSAQRIPSGSSIQIYKPYLSLIDGLKWLDQRKGAASSATLRDEGYLNNLAHRDCIFLVDDSASMRAHREMTSRAIRFLSWLLKKYDQNGMDLYFMQSRERTHARPDHSSDLQRPLLKQLDVCKGIGDPVPRLTEIVQDYRDRNTASTGATPVRSSRSGSFANIGSSNRTPTGFKKITIYVITDGNWQAGTEVKLEKNLHVLGTTLRSQGAPEKAVGIQFIYTERRKEVISRLRAGKAKDYSNRISLDDEYLEGNVFRLLLGSISDIWVGDDDDEEEVPVPQQVRERAGRCEC</sequence>
<evidence type="ECO:0000313" key="3">
    <source>
        <dbReference type="EMBL" id="KAK5086972.1"/>
    </source>
</evidence>
<dbReference type="PROSITE" id="PS50011">
    <property type="entry name" value="PROTEIN_KINASE_DOM"/>
    <property type="match status" value="1"/>
</dbReference>
<dbReference type="InterPro" id="IPR000719">
    <property type="entry name" value="Prot_kinase_dom"/>
</dbReference>
<dbReference type="GO" id="GO:0004672">
    <property type="term" value="F:protein kinase activity"/>
    <property type="evidence" value="ECO:0007669"/>
    <property type="project" value="InterPro"/>
</dbReference>
<reference evidence="3 4" key="1">
    <citation type="submission" date="2023-08" db="EMBL/GenBank/DDBJ databases">
        <title>Black Yeasts Isolated from many extreme environments.</title>
        <authorList>
            <person name="Coleine C."/>
            <person name="Stajich J.E."/>
            <person name="Selbmann L."/>
        </authorList>
    </citation>
    <scope>NUCLEOTIDE SEQUENCE [LARGE SCALE GENOMIC DNA]</scope>
    <source>
        <strain evidence="3 4">CCFEE 5910</strain>
    </source>
</reference>
<dbReference type="GO" id="GO:0005524">
    <property type="term" value="F:ATP binding"/>
    <property type="evidence" value="ECO:0007669"/>
    <property type="project" value="InterPro"/>
</dbReference>